<evidence type="ECO:0000313" key="3">
    <source>
        <dbReference type="Proteomes" id="UP000582646"/>
    </source>
</evidence>
<dbReference type="RefSeq" id="WP_168544696.1">
    <property type="nucleotide sequence ID" value="NZ_BAAAKS010000006.1"/>
</dbReference>
<keyword evidence="3" id="KW-1185">Reference proteome</keyword>
<reference evidence="2 3" key="1">
    <citation type="submission" date="2020-04" db="EMBL/GenBank/DDBJ databases">
        <title>MicrobeNet Type strains.</title>
        <authorList>
            <person name="Nicholson A.C."/>
        </authorList>
    </citation>
    <scope>NUCLEOTIDE SEQUENCE [LARGE SCALE GENOMIC DNA]</scope>
    <source>
        <strain evidence="2 3">DSM 44113</strain>
    </source>
</reference>
<sequence length="260" mass="26128">MKTLLVIVVIVVIALVVANVVRNRGARATALSDAQADARATIDRLAGQVNNLVGSNDAARQALADAGERYTAAGAQVGGANTPAQARLAKQTALEGLYYARAARVAMDLDPGPPIPELDGQRSAGSVSEDRSVDVDGRTLEASPAPSDRTPNYYPGGVVAGRPVPAGWYSEPWWKPALVAGAWGVGSYLLFSSMFAGMAGIGPAVLADPGVDGAFDSGSFDAGDTGDGGGWDTGGDFGGSGFGGGDFGGGDFGGGDFGGF</sequence>
<accession>A0A846X001</accession>
<organism evidence="2 3">
    <name type="scientific">Tsukamurella spumae</name>
    <dbReference type="NCBI Taxonomy" id="44753"/>
    <lineage>
        <taxon>Bacteria</taxon>
        <taxon>Bacillati</taxon>
        <taxon>Actinomycetota</taxon>
        <taxon>Actinomycetes</taxon>
        <taxon>Mycobacteriales</taxon>
        <taxon>Tsukamurellaceae</taxon>
        <taxon>Tsukamurella</taxon>
    </lineage>
</organism>
<evidence type="ECO:0000256" key="1">
    <source>
        <dbReference type="SAM" id="MobiDB-lite"/>
    </source>
</evidence>
<comment type="caution">
    <text evidence="2">The sequence shown here is derived from an EMBL/GenBank/DDBJ whole genome shotgun (WGS) entry which is preliminary data.</text>
</comment>
<dbReference type="AlphaFoldDB" id="A0A846X001"/>
<dbReference type="EMBL" id="JAAXOQ010000004">
    <property type="protein sequence ID" value="NKY17612.1"/>
    <property type="molecule type" value="Genomic_DNA"/>
</dbReference>
<feature type="compositionally biased region" description="Basic and acidic residues" evidence="1">
    <location>
        <begin position="128"/>
        <end position="139"/>
    </location>
</feature>
<evidence type="ECO:0000313" key="2">
    <source>
        <dbReference type="EMBL" id="NKY17612.1"/>
    </source>
</evidence>
<proteinExistence type="predicted"/>
<feature type="region of interest" description="Disordered" evidence="1">
    <location>
        <begin position="111"/>
        <end position="149"/>
    </location>
</feature>
<gene>
    <name evidence="2" type="ORF">HF999_04395</name>
</gene>
<protein>
    <submittedName>
        <fullName evidence="2">DUF1542 domain-containing protein</fullName>
    </submittedName>
</protein>
<dbReference type="Proteomes" id="UP000582646">
    <property type="component" value="Unassembled WGS sequence"/>
</dbReference>
<name>A0A846X001_9ACTN</name>